<evidence type="ECO:0000313" key="3">
    <source>
        <dbReference type="Proteomes" id="UP000176558"/>
    </source>
</evidence>
<evidence type="ECO:0000256" key="1">
    <source>
        <dbReference type="SAM" id="Phobius"/>
    </source>
</evidence>
<keyword evidence="1" id="KW-1133">Transmembrane helix</keyword>
<comment type="caution">
    <text evidence="2">The sequence shown here is derived from an EMBL/GenBank/DDBJ whole genome shotgun (WGS) entry which is preliminary data.</text>
</comment>
<proteinExistence type="predicted"/>
<reference evidence="2 3" key="1">
    <citation type="journal article" date="2016" name="Nat. Commun.">
        <title>Thousands of microbial genomes shed light on interconnected biogeochemical processes in an aquifer system.</title>
        <authorList>
            <person name="Anantharaman K."/>
            <person name="Brown C.T."/>
            <person name="Hug L.A."/>
            <person name="Sharon I."/>
            <person name="Castelle C.J."/>
            <person name="Probst A.J."/>
            <person name="Thomas B.C."/>
            <person name="Singh A."/>
            <person name="Wilkins M.J."/>
            <person name="Karaoz U."/>
            <person name="Brodie E.L."/>
            <person name="Williams K.H."/>
            <person name="Hubbard S.S."/>
            <person name="Banfield J.F."/>
        </authorList>
    </citation>
    <scope>NUCLEOTIDE SEQUENCE [LARGE SCALE GENOMIC DNA]</scope>
</reference>
<evidence type="ECO:0000313" key="2">
    <source>
        <dbReference type="EMBL" id="OHB12155.1"/>
    </source>
</evidence>
<organism evidence="2 3">
    <name type="scientific">Candidatus Zambryskibacteria bacterium RIFCSPLOWO2_12_FULL_39_23</name>
    <dbReference type="NCBI Taxonomy" id="1802776"/>
    <lineage>
        <taxon>Bacteria</taxon>
        <taxon>Candidatus Zambryskiibacteriota</taxon>
    </lineage>
</organism>
<feature type="transmembrane region" description="Helical" evidence="1">
    <location>
        <begin position="9"/>
        <end position="27"/>
    </location>
</feature>
<protein>
    <submittedName>
        <fullName evidence="2">Uncharacterized protein</fullName>
    </submittedName>
</protein>
<dbReference type="EMBL" id="MHWT01000021">
    <property type="protein sequence ID" value="OHB12155.1"/>
    <property type="molecule type" value="Genomic_DNA"/>
</dbReference>
<dbReference type="Proteomes" id="UP000176558">
    <property type="component" value="Unassembled WGS sequence"/>
</dbReference>
<dbReference type="AlphaFoldDB" id="A0A1G2URW2"/>
<accession>A0A1G2URW2</accession>
<gene>
    <name evidence="2" type="ORF">A3G99_00780</name>
</gene>
<keyword evidence="1" id="KW-0472">Membrane</keyword>
<name>A0A1G2URW2_9BACT</name>
<sequence length="153" mass="17095">MSNLYKSKLVYLVIFIIIVSTFAYFNYDSFINGPEVIIPGNYPVGTRISLYKDLPPDFPVELILENASLNYSGTVAVPGDKTKTTVSYVSSKSLKDLAVMYENVLKTNDWNISKKTVSQTIAVFLAGKTNQKIILTISSLKDKGVMVTFQYEK</sequence>
<keyword evidence="1" id="KW-0812">Transmembrane</keyword>